<evidence type="ECO:0000256" key="3">
    <source>
        <dbReference type="ARBA" id="ARBA00022729"/>
    </source>
</evidence>
<keyword evidence="13" id="KW-1185">Reference proteome</keyword>
<dbReference type="GO" id="GO:0098609">
    <property type="term" value="P:cell-cell adhesion"/>
    <property type="evidence" value="ECO:0007669"/>
    <property type="project" value="InterPro"/>
</dbReference>
<evidence type="ECO:0000256" key="4">
    <source>
        <dbReference type="ARBA" id="ARBA00022989"/>
    </source>
</evidence>
<evidence type="ECO:0000256" key="8">
    <source>
        <dbReference type="SAM" id="MobiDB-lite"/>
    </source>
</evidence>
<evidence type="ECO:0000256" key="6">
    <source>
        <dbReference type="ARBA" id="ARBA00023157"/>
    </source>
</evidence>
<dbReference type="SUPFAM" id="SSF48726">
    <property type="entry name" value="Immunoglobulin"/>
    <property type="match status" value="2"/>
</dbReference>
<dbReference type="InterPro" id="IPR013783">
    <property type="entry name" value="Ig-like_fold"/>
</dbReference>
<dbReference type="Bgee" id="ENSORLG00000029754">
    <property type="expression patterns" value="Expressed in heart and 13 other cell types or tissues"/>
</dbReference>
<dbReference type="InterPro" id="IPR036179">
    <property type="entry name" value="Ig-like_dom_sf"/>
</dbReference>
<dbReference type="SMART" id="SM00408">
    <property type="entry name" value="IGc2"/>
    <property type="match status" value="1"/>
</dbReference>
<feature type="signal peptide" evidence="10">
    <location>
        <begin position="1"/>
        <end position="33"/>
    </location>
</feature>
<reference evidence="12" key="3">
    <citation type="submission" date="2025-09" db="UniProtKB">
        <authorList>
            <consortium name="Ensembl"/>
        </authorList>
    </citation>
    <scope>IDENTIFICATION</scope>
    <source>
        <strain evidence="12">Hd-rR</strain>
    </source>
</reference>
<keyword evidence="3 10" id="KW-0732">Signal</keyword>
<feature type="transmembrane region" description="Helical" evidence="9">
    <location>
        <begin position="236"/>
        <end position="264"/>
    </location>
</feature>
<keyword evidence="7" id="KW-0393">Immunoglobulin domain</keyword>
<proteinExistence type="predicted"/>
<evidence type="ECO:0000256" key="10">
    <source>
        <dbReference type="SAM" id="SignalP"/>
    </source>
</evidence>
<evidence type="ECO:0000256" key="9">
    <source>
        <dbReference type="SAM" id="Phobius"/>
    </source>
</evidence>
<dbReference type="FunFam" id="2.60.40.10:FF:000095">
    <property type="entry name" value="immunoglobulin superfamily member 11 isoform X1"/>
    <property type="match status" value="1"/>
</dbReference>
<name>A0A3B3HX95_ORYLA</name>
<dbReference type="PROSITE" id="PS50835">
    <property type="entry name" value="IG_LIKE"/>
    <property type="match status" value="1"/>
</dbReference>
<protein>
    <submittedName>
        <fullName evidence="12">Endothelial cell adhesion molecule a</fullName>
    </submittedName>
</protein>
<dbReference type="InterPro" id="IPR003598">
    <property type="entry name" value="Ig_sub2"/>
</dbReference>
<evidence type="ECO:0000256" key="1">
    <source>
        <dbReference type="ARBA" id="ARBA00004479"/>
    </source>
</evidence>
<evidence type="ECO:0000256" key="7">
    <source>
        <dbReference type="ARBA" id="ARBA00023319"/>
    </source>
</evidence>
<dbReference type="CDD" id="cd00096">
    <property type="entry name" value="Ig"/>
    <property type="match status" value="1"/>
</dbReference>
<evidence type="ECO:0000313" key="13">
    <source>
        <dbReference type="Proteomes" id="UP000001038"/>
    </source>
</evidence>
<reference evidence="12" key="2">
    <citation type="submission" date="2025-08" db="UniProtKB">
        <authorList>
            <consortium name="Ensembl"/>
        </authorList>
    </citation>
    <scope>IDENTIFICATION</scope>
    <source>
        <strain evidence="12">Hd-rR</strain>
    </source>
</reference>
<dbReference type="AlphaFoldDB" id="A0A3B3HX95"/>
<dbReference type="PANTHER" id="PTHR44549:SF1">
    <property type="entry name" value="ENDOTHELIAL CELL-SELECTIVE ADHESION MOLECULE"/>
    <property type="match status" value="1"/>
</dbReference>
<feature type="chain" id="PRO_5017416382" evidence="10">
    <location>
        <begin position="34"/>
        <end position="396"/>
    </location>
</feature>
<dbReference type="PANTHER" id="PTHR44549">
    <property type="entry name" value="ENDOTHELIAL CELL-SELECTIVE ADHESION MOLECULE"/>
    <property type="match status" value="1"/>
</dbReference>
<evidence type="ECO:0000313" key="12">
    <source>
        <dbReference type="Ensembl" id="ENSORLP00000036033.1"/>
    </source>
</evidence>
<dbReference type="Ensembl" id="ENSORLT00000044689.1">
    <property type="protein sequence ID" value="ENSORLP00000036033.1"/>
    <property type="gene ID" value="ENSORLG00000029754.1"/>
</dbReference>
<dbReference type="Gene3D" id="2.60.40.10">
    <property type="entry name" value="Immunoglobulins"/>
    <property type="match status" value="2"/>
</dbReference>
<reference evidence="12 13" key="1">
    <citation type="journal article" date="2007" name="Nature">
        <title>The medaka draft genome and insights into vertebrate genome evolution.</title>
        <authorList>
            <person name="Kasahara M."/>
            <person name="Naruse K."/>
            <person name="Sasaki S."/>
            <person name="Nakatani Y."/>
            <person name="Qu W."/>
            <person name="Ahsan B."/>
            <person name="Yamada T."/>
            <person name="Nagayasu Y."/>
            <person name="Doi K."/>
            <person name="Kasai Y."/>
            <person name="Jindo T."/>
            <person name="Kobayashi D."/>
            <person name="Shimada A."/>
            <person name="Toyoda A."/>
            <person name="Kuroki Y."/>
            <person name="Fujiyama A."/>
            <person name="Sasaki T."/>
            <person name="Shimizu A."/>
            <person name="Asakawa S."/>
            <person name="Shimizu N."/>
            <person name="Hashimoto S."/>
            <person name="Yang J."/>
            <person name="Lee Y."/>
            <person name="Matsushima K."/>
            <person name="Sugano S."/>
            <person name="Sakaizumi M."/>
            <person name="Narita T."/>
            <person name="Ohishi K."/>
            <person name="Haga S."/>
            <person name="Ohta F."/>
            <person name="Nomoto H."/>
            <person name="Nogata K."/>
            <person name="Morishita T."/>
            <person name="Endo T."/>
            <person name="Shin-I T."/>
            <person name="Takeda H."/>
            <person name="Morishita S."/>
            <person name="Kohara Y."/>
        </authorList>
    </citation>
    <scope>NUCLEOTIDE SEQUENCE [LARGE SCALE GENOMIC DNA]</scope>
    <source>
        <strain evidence="12 13">Hd-rR</strain>
    </source>
</reference>
<dbReference type="Pfam" id="PF13927">
    <property type="entry name" value="Ig_3"/>
    <property type="match status" value="1"/>
</dbReference>
<dbReference type="InterPro" id="IPR042757">
    <property type="entry name" value="ESAM"/>
</dbReference>
<comment type="subcellular location">
    <subcellularLocation>
        <location evidence="1">Membrane</location>
        <topology evidence="1">Single-pass type I membrane protein</topology>
    </subcellularLocation>
</comment>
<dbReference type="GeneTree" id="ENSGT00940000157231"/>
<keyword evidence="5 9" id="KW-0472">Membrane</keyword>
<keyword evidence="6" id="KW-1015">Disulfide bond</keyword>
<keyword evidence="4 9" id="KW-1133">Transmembrane helix</keyword>
<evidence type="ECO:0000259" key="11">
    <source>
        <dbReference type="PROSITE" id="PS50835"/>
    </source>
</evidence>
<keyword evidence="2 9" id="KW-0812">Transmembrane</keyword>
<sequence length="396" mass="43218">MKDGSAECVSMELCRKVALLSLLCLWELSGLKALTSIDVVRGAQVELKASSNSNIEQSGSTVIWNFISDSIVLVISYNKGSTVYGSQFKGRVGFVNQMPSQDVSLMINKTLESDSGRYACQVITSGTVPFVTEFSLNVKVPPSPPNCSVIGTPTLRGNVTLSCMSSEGKPAPLYHWKKTKPKTEIFFPPMQNSEAGTLKLTNLSSNMTGLYVCTANNTVGSANCSINLEIISTNKVGMIVGATVGSVLGFIFLIFILIGFLVVFKKRSYVEDDMANEIKEDAQAPKRVSWAKSGMGSDVISKNGTLSSIASSPHHRGYSRHHDSHHQQPRHPASDTADDLLQMSMNWAIVEGRCTGWQVILVQQCSVSHLLDWVQMTENLVFLLSFTNQPTCYLKV</sequence>
<dbReference type="SMART" id="SM00409">
    <property type="entry name" value="IG"/>
    <property type="match status" value="2"/>
</dbReference>
<feature type="domain" description="Ig-like" evidence="11">
    <location>
        <begin position="129"/>
        <end position="229"/>
    </location>
</feature>
<evidence type="ECO:0000256" key="2">
    <source>
        <dbReference type="ARBA" id="ARBA00022692"/>
    </source>
</evidence>
<dbReference type="InterPro" id="IPR003599">
    <property type="entry name" value="Ig_sub"/>
</dbReference>
<feature type="compositionally biased region" description="Basic residues" evidence="8">
    <location>
        <begin position="313"/>
        <end position="329"/>
    </location>
</feature>
<dbReference type="Proteomes" id="UP000001038">
    <property type="component" value="Chromosome 14"/>
</dbReference>
<dbReference type="InterPro" id="IPR013106">
    <property type="entry name" value="Ig_V-set"/>
</dbReference>
<feature type="region of interest" description="Disordered" evidence="8">
    <location>
        <begin position="311"/>
        <end position="335"/>
    </location>
</feature>
<accession>A0A3B3HX95</accession>
<evidence type="ECO:0000256" key="5">
    <source>
        <dbReference type="ARBA" id="ARBA00023136"/>
    </source>
</evidence>
<dbReference type="GO" id="GO:0016020">
    <property type="term" value="C:membrane"/>
    <property type="evidence" value="ECO:0007669"/>
    <property type="project" value="UniProtKB-SubCell"/>
</dbReference>
<dbReference type="Pfam" id="PF07686">
    <property type="entry name" value="V-set"/>
    <property type="match status" value="1"/>
</dbReference>
<organism evidence="12 13">
    <name type="scientific">Oryzias latipes</name>
    <name type="common">Japanese rice fish</name>
    <name type="synonym">Japanese killifish</name>
    <dbReference type="NCBI Taxonomy" id="8090"/>
    <lineage>
        <taxon>Eukaryota</taxon>
        <taxon>Metazoa</taxon>
        <taxon>Chordata</taxon>
        <taxon>Craniata</taxon>
        <taxon>Vertebrata</taxon>
        <taxon>Euteleostomi</taxon>
        <taxon>Actinopterygii</taxon>
        <taxon>Neopterygii</taxon>
        <taxon>Teleostei</taxon>
        <taxon>Neoteleostei</taxon>
        <taxon>Acanthomorphata</taxon>
        <taxon>Ovalentaria</taxon>
        <taxon>Atherinomorphae</taxon>
        <taxon>Beloniformes</taxon>
        <taxon>Adrianichthyidae</taxon>
        <taxon>Oryziinae</taxon>
        <taxon>Oryzias</taxon>
    </lineage>
</organism>
<dbReference type="InterPro" id="IPR007110">
    <property type="entry name" value="Ig-like_dom"/>
</dbReference>
<gene>
    <name evidence="12" type="primary">ESAM</name>
    <name evidence="12" type="synonym">esama</name>
</gene>